<name>A0ABN3QYK3_9ACTN</name>
<accession>A0ABN3QYK3</accession>
<sequence length="217" mass="24424">MLQVIGAGLARTGTVSLTAAVEELGFTPCFHMRKVMADPGTAQAWLRASRGEPADWERIFDGYQASVGLPGARFWRELVERYPEAKVVLTVREPEQWYDSVRHTISDNDLKPPAGQAEPHLAAMLEVIQELVHKGLFKGRLSDAEYAMDVFNQHNAQVRSAVPPDRLLEYRVTDGWGPLCDFLGVPVPDAPFPRRNDRKQFAEFMRAGRRRDPALPE</sequence>
<dbReference type="Pfam" id="PF17784">
    <property type="entry name" value="Sulfotransfer_4"/>
    <property type="match status" value="1"/>
</dbReference>
<dbReference type="InterPro" id="IPR040632">
    <property type="entry name" value="Sulfotransfer_4"/>
</dbReference>
<dbReference type="RefSeq" id="WP_344549235.1">
    <property type="nucleotide sequence ID" value="NZ_BAAATD010000026.1"/>
</dbReference>
<dbReference type="EMBL" id="BAAATD010000026">
    <property type="protein sequence ID" value="GAA2638650.1"/>
    <property type="molecule type" value="Genomic_DNA"/>
</dbReference>
<dbReference type="Gene3D" id="3.40.50.300">
    <property type="entry name" value="P-loop containing nucleotide triphosphate hydrolases"/>
    <property type="match status" value="1"/>
</dbReference>
<protein>
    <submittedName>
        <fullName evidence="1">Sulfotransferase family protein</fullName>
    </submittedName>
</protein>
<organism evidence="1 2">
    <name type="scientific">Actinomadura fulvescens</name>
    <dbReference type="NCBI Taxonomy" id="46160"/>
    <lineage>
        <taxon>Bacteria</taxon>
        <taxon>Bacillati</taxon>
        <taxon>Actinomycetota</taxon>
        <taxon>Actinomycetes</taxon>
        <taxon>Streptosporangiales</taxon>
        <taxon>Thermomonosporaceae</taxon>
        <taxon>Actinomadura</taxon>
    </lineage>
</organism>
<dbReference type="Proteomes" id="UP001501509">
    <property type="component" value="Unassembled WGS sequence"/>
</dbReference>
<dbReference type="InterPro" id="IPR027417">
    <property type="entry name" value="P-loop_NTPase"/>
</dbReference>
<evidence type="ECO:0000313" key="1">
    <source>
        <dbReference type="EMBL" id="GAA2638650.1"/>
    </source>
</evidence>
<keyword evidence="2" id="KW-1185">Reference proteome</keyword>
<dbReference type="PANTHER" id="PTHR36978:SF4">
    <property type="entry name" value="P-LOOP CONTAINING NUCLEOSIDE TRIPHOSPHATE HYDROLASE PROTEIN"/>
    <property type="match status" value="1"/>
</dbReference>
<dbReference type="PANTHER" id="PTHR36978">
    <property type="entry name" value="P-LOOP CONTAINING NUCLEOTIDE TRIPHOSPHATE HYDROLASE"/>
    <property type="match status" value="1"/>
</dbReference>
<reference evidence="1 2" key="1">
    <citation type="journal article" date="2019" name="Int. J. Syst. Evol. Microbiol.">
        <title>The Global Catalogue of Microorganisms (GCM) 10K type strain sequencing project: providing services to taxonomists for standard genome sequencing and annotation.</title>
        <authorList>
            <consortium name="The Broad Institute Genomics Platform"/>
            <consortium name="The Broad Institute Genome Sequencing Center for Infectious Disease"/>
            <person name="Wu L."/>
            <person name="Ma J."/>
        </authorList>
    </citation>
    <scope>NUCLEOTIDE SEQUENCE [LARGE SCALE GENOMIC DNA]</scope>
    <source>
        <strain evidence="1 2">JCM 6833</strain>
    </source>
</reference>
<dbReference type="SUPFAM" id="SSF52540">
    <property type="entry name" value="P-loop containing nucleoside triphosphate hydrolases"/>
    <property type="match status" value="1"/>
</dbReference>
<gene>
    <name evidence="1" type="ORF">GCM10010411_93300</name>
</gene>
<evidence type="ECO:0000313" key="2">
    <source>
        <dbReference type="Proteomes" id="UP001501509"/>
    </source>
</evidence>
<proteinExistence type="predicted"/>
<comment type="caution">
    <text evidence="1">The sequence shown here is derived from an EMBL/GenBank/DDBJ whole genome shotgun (WGS) entry which is preliminary data.</text>
</comment>